<reference evidence="2" key="1">
    <citation type="submission" date="2020-05" db="EMBL/GenBank/DDBJ databases">
        <title>Chitinophaga laudate sp. nov., isolated from a tropical peat swamp.</title>
        <authorList>
            <person name="Goh C.B.S."/>
            <person name="Lee M.S."/>
            <person name="Parimannan S."/>
            <person name="Pasbakhsh P."/>
            <person name="Yule C.M."/>
            <person name="Rajandas H."/>
            <person name="Loke S."/>
            <person name="Croft L."/>
            <person name="Tan J.B.L."/>
        </authorList>
    </citation>
    <scope>NUCLEOTIDE SEQUENCE</scope>
    <source>
        <strain evidence="2">Mgbs1</strain>
    </source>
</reference>
<gene>
    <name evidence="2" type="ORF">ECE50_013615</name>
</gene>
<sequence>MGRCIFFIMMLFMVLACKKESVNTSGNDPYQETVLPAILIAKDGISPAKGNVNDEVTIRGKGFLVNKDRLSVLFNGAKADIVTVTDTTVRVRVPAAAATGNVAAQVGQQYFFGPFFRVTGVFEMDTLFPGNRGANNAIFDIVPVEDNKYLITGAFDNYDNANIDGGVNRVARINHDGTLDRSFTYGKKTGTNSYATAAAMLPDGKYVVGGGFSNYENTAYVNSIARLYKNGALETRNITLPSGKSQVVSVLNGGVSGQVSKLFVQADGKMIATGNFRYYVQPDFNLVTTGGLDSMHLDSIQVNNLVRLHPDGSLDSSYNYDLANHRGREGANGFITASLLLPDGKLLIAGNFTRYNGQAAPRIARLLSDGSLDASFNSGSGGDYGIYSLTRQPDGKLLITGAFNSYNGQKCPRVARLQEDGSYDPSFRVDKGANGNIFNAAVMPGGEIILSGTFDEFEGLRRNNFIVLQPDGKVHPAYNTSGGISLGENAVTGALARIIQQPGERAMIAVGSFTRYDFRASNRIVRIKY</sequence>
<dbReference type="InterPro" id="IPR014756">
    <property type="entry name" value="Ig_E-set"/>
</dbReference>
<dbReference type="OrthoDB" id="9805017at2"/>
<dbReference type="PROSITE" id="PS51257">
    <property type="entry name" value="PROKAR_LIPOPROTEIN"/>
    <property type="match status" value="1"/>
</dbReference>
<dbReference type="Gene3D" id="2.60.40.10">
    <property type="entry name" value="Immunoglobulins"/>
    <property type="match status" value="1"/>
</dbReference>
<accession>A0A3S1AZ66</accession>
<dbReference type="SUPFAM" id="SSF81296">
    <property type="entry name" value="E set domains"/>
    <property type="match status" value="1"/>
</dbReference>
<evidence type="ECO:0000259" key="1">
    <source>
        <dbReference type="Pfam" id="PF01833"/>
    </source>
</evidence>
<protein>
    <submittedName>
        <fullName evidence="2">DUF5008 domain-containing protein</fullName>
    </submittedName>
</protein>
<dbReference type="InterPro" id="IPR002909">
    <property type="entry name" value="IPT_dom"/>
</dbReference>
<keyword evidence="3" id="KW-1185">Reference proteome</keyword>
<dbReference type="Gene3D" id="2.80.10.50">
    <property type="match status" value="3"/>
</dbReference>
<dbReference type="InterPro" id="IPR013783">
    <property type="entry name" value="Ig-like_fold"/>
</dbReference>
<evidence type="ECO:0000313" key="2">
    <source>
        <dbReference type="EMBL" id="NSL87879.1"/>
    </source>
</evidence>
<dbReference type="InterPro" id="IPR013431">
    <property type="entry name" value="Delta_60_rpt"/>
</dbReference>
<feature type="domain" description="IPT/TIG" evidence="1">
    <location>
        <begin position="44"/>
        <end position="107"/>
    </location>
</feature>
<comment type="caution">
    <text evidence="2">The sequence shown here is derived from an EMBL/GenBank/DDBJ whole genome shotgun (WGS) entry which is preliminary data.</text>
</comment>
<dbReference type="SUPFAM" id="SSF50998">
    <property type="entry name" value="Quinoprotein alcohol dehydrogenase-like"/>
    <property type="match status" value="1"/>
</dbReference>
<organism evidence="2 3">
    <name type="scientific">Chitinophaga solisilvae</name>
    <dbReference type="NCBI Taxonomy" id="1233460"/>
    <lineage>
        <taxon>Bacteria</taxon>
        <taxon>Pseudomonadati</taxon>
        <taxon>Bacteroidota</taxon>
        <taxon>Chitinophagia</taxon>
        <taxon>Chitinophagales</taxon>
        <taxon>Chitinophagaceae</taxon>
        <taxon>Chitinophaga</taxon>
    </lineage>
</organism>
<evidence type="ECO:0000313" key="3">
    <source>
        <dbReference type="Proteomes" id="UP000281028"/>
    </source>
</evidence>
<dbReference type="InterPro" id="IPR011047">
    <property type="entry name" value="Quinoprotein_ADH-like_sf"/>
</dbReference>
<proteinExistence type="predicted"/>
<dbReference type="AlphaFoldDB" id="A0A3S1AZ66"/>
<name>A0A3S1AZ66_9BACT</name>
<dbReference type="Proteomes" id="UP000281028">
    <property type="component" value="Unassembled WGS sequence"/>
</dbReference>
<dbReference type="NCBIfam" id="TIGR02608">
    <property type="entry name" value="delta_60_rpt"/>
    <property type="match status" value="4"/>
</dbReference>
<dbReference type="Pfam" id="PF01833">
    <property type="entry name" value="TIG"/>
    <property type="match status" value="1"/>
</dbReference>
<dbReference type="EMBL" id="RIAR02000001">
    <property type="protein sequence ID" value="NSL87879.1"/>
    <property type="molecule type" value="Genomic_DNA"/>
</dbReference>
<dbReference type="Pfam" id="PF17164">
    <property type="entry name" value="DUF5122"/>
    <property type="match status" value="5"/>
</dbReference>